<dbReference type="Proteomes" id="UP000261340">
    <property type="component" value="Unplaced"/>
</dbReference>
<accession>A0A3Q0QZY4</accession>
<dbReference type="PANTHER" id="PTHR24176">
    <property type="entry name" value="ANKYRIN REPEAT DOMAIN-CONTAINING PROTEIN 31-RELATED"/>
    <property type="match status" value="1"/>
</dbReference>
<dbReference type="Pfam" id="PF12796">
    <property type="entry name" value="Ank_2"/>
    <property type="match status" value="1"/>
</dbReference>
<evidence type="ECO:0000313" key="2">
    <source>
        <dbReference type="Ensembl" id="ENSACIP00000002845.1"/>
    </source>
</evidence>
<dbReference type="AlphaFoldDB" id="A0A3Q0QZY4"/>
<dbReference type="Ensembl" id="ENSACIT00000002943.1">
    <property type="protein sequence ID" value="ENSACIP00000002845.1"/>
    <property type="gene ID" value="ENSACIG00000002289.1"/>
</dbReference>
<dbReference type="PANTHER" id="PTHR24176:SF14">
    <property type="entry name" value="ANKYRIN REPEAT DOMAIN-CONTAINING PROTEIN 31"/>
    <property type="match status" value="1"/>
</dbReference>
<organism evidence="2 3">
    <name type="scientific">Amphilophus citrinellus</name>
    <name type="common">Midas cichlid</name>
    <name type="synonym">Cichlasoma citrinellum</name>
    <dbReference type="NCBI Taxonomy" id="61819"/>
    <lineage>
        <taxon>Eukaryota</taxon>
        <taxon>Metazoa</taxon>
        <taxon>Chordata</taxon>
        <taxon>Craniata</taxon>
        <taxon>Vertebrata</taxon>
        <taxon>Euteleostomi</taxon>
        <taxon>Actinopterygii</taxon>
        <taxon>Neopterygii</taxon>
        <taxon>Teleostei</taxon>
        <taxon>Neoteleostei</taxon>
        <taxon>Acanthomorphata</taxon>
        <taxon>Ovalentaria</taxon>
        <taxon>Cichlomorphae</taxon>
        <taxon>Cichliformes</taxon>
        <taxon>Cichlidae</taxon>
        <taxon>New World cichlids</taxon>
        <taxon>Cichlasomatinae</taxon>
        <taxon>Heroini</taxon>
        <taxon>Amphilophus</taxon>
    </lineage>
</organism>
<protein>
    <submittedName>
        <fullName evidence="2">Uncharacterized protein</fullName>
    </submittedName>
</protein>
<dbReference type="SUPFAM" id="SSF48403">
    <property type="entry name" value="Ankyrin repeat"/>
    <property type="match status" value="1"/>
</dbReference>
<keyword evidence="1" id="KW-0040">ANK repeat</keyword>
<name>A0A3Q0QZY4_AMPCI</name>
<feature type="repeat" description="ANK" evidence="1">
    <location>
        <begin position="42"/>
        <end position="64"/>
    </location>
</feature>
<dbReference type="PROSITE" id="PS50297">
    <property type="entry name" value="ANK_REP_REGION"/>
    <property type="match status" value="1"/>
</dbReference>
<reference evidence="2" key="1">
    <citation type="submission" date="2025-08" db="UniProtKB">
        <authorList>
            <consortium name="Ensembl"/>
        </authorList>
    </citation>
    <scope>IDENTIFICATION</scope>
</reference>
<dbReference type="PROSITE" id="PS50088">
    <property type="entry name" value="ANK_REPEAT"/>
    <property type="match status" value="1"/>
</dbReference>
<keyword evidence="3" id="KW-1185">Reference proteome</keyword>
<dbReference type="InterPro" id="IPR042334">
    <property type="entry name" value="ANKRD31"/>
</dbReference>
<proteinExistence type="predicted"/>
<dbReference type="Gene3D" id="1.25.40.20">
    <property type="entry name" value="Ankyrin repeat-containing domain"/>
    <property type="match status" value="1"/>
</dbReference>
<sequence>IMQLFLQIQLKISLGLPKIPLCPSVVEELLKAGADVNVRSCDGVTPLHDAVYSGHYQVIEKLLRCRKIGCSNTFHRPSIKL</sequence>
<dbReference type="InterPro" id="IPR002110">
    <property type="entry name" value="Ankyrin_rpt"/>
</dbReference>
<dbReference type="GeneTree" id="ENSGT00980000203258"/>
<dbReference type="InterPro" id="IPR036770">
    <property type="entry name" value="Ankyrin_rpt-contain_sf"/>
</dbReference>
<dbReference type="STRING" id="61819.ENSACIP00000002845"/>
<reference evidence="2" key="2">
    <citation type="submission" date="2025-09" db="UniProtKB">
        <authorList>
            <consortium name="Ensembl"/>
        </authorList>
    </citation>
    <scope>IDENTIFICATION</scope>
</reference>
<evidence type="ECO:0000313" key="3">
    <source>
        <dbReference type="Proteomes" id="UP000261340"/>
    </source>
</evidence>
<evidence type="ECO:0000256" key="1">
    <source>
        <dbReference type="PROSITE-ProRule" id="PRU00023"/>
    </source>
</evidence>